<dbReference type="AlphaFoldDB" id="A0A8H7C1Q4"/>
<reference evidence="1 2" key="1">
    <citation type="journal article" name="Sci. Rep.">
        <title>Telomere-to-telomere assembled and centromere annotated genomes of the two main subspecies of the button mushroom Agaricus bisporus reveal especially polymorphic chromosome ends.</title>
        <authorList>
            <person name="Sonnenberg A.S.M."/>
            <person name="Sedaghat-Telgerd N."/>
            <person name="Lavrijssen B."/>
            <person name="Ohm R.A."/>
            <person name="Hendrickx P.M."/>
            <person name="Scholtmeijer K."/>
            <person name="Baars J.J.P."/>
            <person name="van Peer A."/>
        </authorList>
    </citation>
    <scope>NUCLEOTIDE SEQUENCE [LARGE SCALE GENOMIC DNA]</scope>
    <source>
        <strain evidence="1 2">H119_p4</strain>
    </source>
</reference>
<comment type="caution">
    <text evidence="1">The sequence shown here is derived from an EMBL/GenBank/DDBJ whole genome shotgun (WGS) entry which is preliminary data.</text>
</comment>
<protein>
    <submittedName>
        <fullName evidence="1">Uncharacterized protein</fullName>
    </submittedName>
</protein>
<accession>A0A8H7C1Q4</accession>
<sequence length="102" mass="11222">MVKDWEAAQLKKSLLGSVPNPYEDPIIETTVQDVKLELAKEDAADGAKGVISAHSTTVTEFLVKGLELEEQQYSDGQNCCNVYNTFKDTVIACDKLTVSLRN</sequence>
<evidence type="ECO:0000313" key="1">
    <source>
        <dbReference type="EMBL" id="KAF7761114.1"/>
    </source>
</evidence>
<dbReference type="Proteomes" id="UP000629468">
    <property type="component" value="Unassembled WGS sequence"/>
</dbReference>
<gene>
    <name evidence="1" type="ORF">Agabi119p4_10523</name>
</gene>
<evidence type="ECO:0000313" key="2">
    <source>
        <dbReference type="Proteomes" id="UP000629468"/>
    </source>
</evidence>
<name>A0A8H7C1Q4_AGABI</name>
<organism evidence="1 2">
    <name type="scientific">Agaricus bisporus var. burnettii</name>
    <dbReference type="NCBI Taxonomy" id="192524"/>
    <lineage>
        <taxon>Eukaryota</taxon>
        <taxon>Fungi</taxon>
        <taxon>Dikarya</taxon>
        <taxon>Basidiomycota</taxon>
        <taxon>Agaricomycotina</taxon>
        <taxon>Agaricomycetes</taxon>
        <taxon>Agaricomycetidae</taxon>
        <taxon>Agaricales</taxon>
        <taxon>Agaricineae</taxon>
        <taxon>Agaricaceae</taxon>
        <taxon>Agaricus</taxon>
    </lineage>
</organism>
<dbReference type="EMBL" id="JABXXO010000014">
    <property type="protein sequence ID" value="KAF7761114.1"/>
    <property type="molecule type" value="Genomic_DNA"/>
</dbReference>
<proteinExistence type="predicted"/>